<dbReference type="Proteomes" id="UP001221757">
    <property type="component" value="Unassembled WGS sequence"/>
</dbReference>
<comment type="caution">
    <text evidence="1">The sequence shown here is derived from an EMBL/GenBank/DDBJ whole genome shotgun (WGS) entry which is preliminary data.</text>
</comment>
<proteinExistence type="predicted"/>
<feature type="non-terminal residue" evidence="1">
    <location>
        <position position="99"/>
    </location>
</feature>
<organism evidence="1 2">
    <name type="scientific">Mycena rosella</name>
    <name type="common">Pink bonnet</name>
    <name type="synonym">Agaricus rosellus</name>
    <dbReference type="NCBI Taxonomy" id="1033263"/>
    <lineage>
        <taxon>Eukaryota</taxon>
        <taxon>Fungi</taxon>
        <taxon>Dikarya</taxon>
        <taxon>Basidiomycota</taxon>
        <taxon>Agaricomycotina</taxon>
        <taxon>Agaricomycetes</taxon>
        <taxon>Agaricomycetidae</taxon>
        <taxon>Agaricales</taxon>
        <taxon>Marasmiineae</taxon>
        <taxon>Mycenaceae</taxon>
        <taxon>Mycena</taxon>
    </lineage>
</organism>
<sequence>SNVQCGAPGKKGHTNVDCFWPGGGKEGQWPAWWKGKKGPTAPTTANTVETFAFSVWTIPEAVMRPYDEDGIQASREYRVVADSAATDHCFWKREDFTEY</sequence>
<dbReference type="EMBL" id="JARKIE010000032">
    <property type="protein sequence ID" value="KAJ7697043.1"/>
    <property type="molecule type" value="Genomic_DNA"/>
</dbReference>
<feature type="non-terminal residue" evidence="1">
    <location>
        <position position="1"/>
    </location>
</feature>
<gene>
    <name evidence="1" type="ORF">B0H17DRAFT_908093</name>
</gene>
<evidence type="ECO:0000313" key="2">
    <source>
        <dbReference type="Proteomes" id="UP001221757"/>
    </source>
</evidence>
<evidence type="ECO:0000313" key="1">
    <source>
        <dbReference type="EMBL" id="KAJ7697043.1"/>
    </source>
</evidence>
<keyword evidence="2" id="KW-1185">Reference proteome</keyword>
<accession>A0AAD7DQY7</accession>
<reference evidence="1" key="1">
    <citation type="submission" date="2023-03" db="EMBL/GenBank/DDBJ databases">
        <title>Massive genome expansion in bonnet fungi (Mycena s.s.) driven by repeated elements and novel gene families across ecological guilds.</title>
        <authorList>
            <consortium name="Lawrence Berkeley National Laboratory"/>
            <person name="Harder C.B."/>
            <person name="Miyauchi S."/>
            <person name="Viragh M."/>
            <person name="Kuo A."/>
            <person name="Thoen E."/>
            <person name="Andreopoulos B."/>
            <person name="Lu D."/>
            <person name="Skrede I."/>
            <person name="Drula E."/>
            <person name="Henrissat B."/>
            <person name="Morin E."/>
            <person name="Kohler A."/>
            <person name="Barry K."/>
            <person name="LaButti K."/>
            <person name="Morin E."/>
            <person name="Salamov A."/>
            <person name="Lipzen A."/>
            <person name="Mereny Z."/>
            <person name="Hegedus B."/>
            <person name="Baldrian P."/>
            <person name="Stursova M."/>
            <person name="Weitz H."/>
            <person name="Taylor A."/>
            <person name="Grigoriev I.V."/>
            <person name="Nagy L.G."/>
            <person name="Martin F."/>
            <person name="Kauserud H."/>
        </authorList>
    </citation>
    <scope>NUCLEOTIDE SEQUENCE</scope>
    <source>
        <strain evidence="1">CBHHK067</strain>
    </source>
</reference>
<dbReference type="AlphaFoldDB" id="A0AAD7DQY7"/>
<protein>
    <submittedName>
        <fullName evidence="1">Uncharacterized protein</fullName>
    </submittedName>
</protein>
<name>A0AAD7DQY7_MYCRO</name>